<evidence type="ECO:0000256" key="15">
    <source>
        <dbReference type="ARBA" id="ARBA00022912"/>
    </source>
</evidence>
<dbReference type="OrthoDB" id="9786919at2"/>
<evidence type="ECO:0000256" key="2">
    <source>
        <dbReference type="ARBA" id="ARBA00001936"/>
    </source>
</evidence>
<name>A0A378TKP8_9MYCO</name>
<evidence type="ECO:0000256" key="12">
    <source>
        <dbReference type="ARBA" id="ARBA00022801"/>
    </source>
</evidence>
<dbReference type="InterPro" id="IPR005467">
    <property type="entry name" value="His_kinase_dom"/>
</dbReference>
<dbReference type="EMBL" id="UGQT01000001">
    <property type="protein sequence ID" value="STZ61114.1"/>
    <property type="molecule type" value="Genomic_DNA"/>
</dbReference>
<feature type="transmembrane region" description="Helical" evidence="23">
    <location>
        <begin position="158"/>
        <end position="180"/>
    </location>
</feature>
<dbReference type="InterPro" id="IPR004358">
    <property type="entry name" value="Sig_transdc_His_kin-like_C"/>
</dbReference>
<evidence type="ECO:0000256" key="18">
    <source>
        <dbReference type="ARBA" id="ARBA00023016"/>
    </source>
</evidence>
<evidence type="ECO:0000259" key="25">
    <source>
        <dbReference type="PROSITE" id="PS50885"/>
    </source>
</evidence>
<dbReference type="InterPro" id="IPR003660">
    <property type="entry name" value="HAMP_dom"/>
</dbReference>
<dbReference type="InterPro" id="IPR036097">
    <property type="entry name" value="HisK_dim/P_sf"/>
</dbReference>
<dbReference type="Gene3D" id="3.30.565.10">
    <property type="entry name" value="Histidine kinase-like ATPase, C-terminal domain"/>
    <property type="match status" value="1"/>
</dbReference>
<evidence type="ECO:0000256" key="1">
    <source>
        <dbReference type="ARBA" id="ARBA00000085"/>
    </source>
</evidence>
<evidence type="ECO:0000256" key="22">
    <source>
        <dbReference type="ARBA" id="ARBA00041776"/>
    </source>
</evidence>
<dbReference type="PRINTS" id="PR00344">
    <property type="entry name" value="BCTRLSENSOR"/>
</dbReference>
<evidence type="ECO:0000256" key="8">
    <source>
        <dbReference type="ARBA" id="ARBA00022679"/>
    </source>
</evidence>
<dbReference type="Pfam" id="PF02518">
    <property type="entry name" value="HATPase_c"/>
    <property type="match status" value="1"/>
</dbReference>
<comment type="cofactor">
    <cofactor evidence="3">
        <name>Mg(2+)</name>
        <dbReference type="ChEBI" id="CHEBI:18420"/>
    </cofactor>
</comment>
<feature type="domain" description="Histidine kinase" evidence="24">
    <location>
        <begin position="253"/>
        <end position="465"/>
    </location>
</feature>
<keyword evidence="7" id="KW-0597">Phosphoprotein</keyword>
<keyword evidence="15" id="KW-0904">Protein phosphatase</keyword>
<keyword evidence="23" id="KW-0472">Membrane</keyword>
<dbReference type="GO" id="GO:0005886">
    <property type="term" value="C:plasma membrane"/>
    <property type="evidence" value="ECO:0007669"/>
    <property type="project" value="UniProtKB-SubCell"/>
</dbReference>
<dbReference type="InterPro" id="IPR050980">
    <property type="entry name" value="2C_sensor_his_kinase"/>
</dbReference>
<keyword evidence="17" id="KW-0902">Two-component regulatory system</keyword>
<keyword evidence="6" id="KW-1003">Cell membrane</keyword>
<evidence type="ECO:0000256" key="19">
    <source>
        <dbReference type="ARBA" id="ARBA00023026"/>
    </source>
</evidence>
<dbReference type="PROSITE" id="PS50109">
    <property type="entry name" value="HIS_KIN"/>
    <property type="match status" value="1"/>
</dbReference>
<evidence type="ECO:0000256" key="16">
    <source>
        <dbReference type="ARBA" id="ARBA00022989"/>
    </source>
</evidence>
<keyword evidence="16 23" id="KW-1133">Transmembrane helix</keyword>
<dbReference type="InterPro" id="IPR003661">
    <property type="entry name" value="HisK_dim/P_dom"/>
</dbReference>
<evidence type="ECO:0000256" key="7">
    <source>
        <dbReference type="ARBA" id="ARBA00022553"/>
    </source>
</evidence>
<dbReference type="PANTHER" id="PTHR44936">
    <property type="entry name" value="SENSOR PROTEIN CREC"/>
    <property type="match status" value="1"/>
</dbReference>
<evidence type="ECO:0000256" key="5">
    <source>
        <dbReference type="ARBA" id="ARBA00012438"/>
    </source>
</evidence>
<evidence type="ECO:0000256" key="23">
    <source>
        <dbReference type="SAM" id="Phobius"/>
    </source>
</evidence>
<keyword evidence="14" id="KW-0460">Magnesium</keyword>
<keyword evidence="11 26" id="KW-0418">Kinase</keyword>
<dbReference type="SUPFAM" id="SSF55874">
    <property type="entry name" value="ATPase domain of HSP90 chaperone/DNA topoisomerase II/histidine kinase"/>
    <property type="match status" value="1"/>
</dbReference>
<evidence type="ECO:0000256" key="3">
    <source>
        <dbReference type="ARBA" id="ARBA00001946"/>
    </source>
</evidence>
<dbReference type="GO" id="GO:0004721">
    <property type="term" value="F:phosphoprotein phosphatase activity"/>
    <property type="evidence" value="ECO:0007669"/>
    <property type="project" value="UniProtKB-KW"/>
</dbReference>
<dbReference type="Gene3D" id="6.10.340.10">
    <property type="match status" value="1"/>
</dbReference>
<keyword evidence="9 23" id="KW-0812">Transmembrane</keyword>
<keyword evidence="10" id="KW-0547">Nucleotide-binding</keyword>
<keyword evidence="18" id="KW-0346">Stress response</keyword>
<dbReference type="SMART" id="SM00304">
    <property type="entry name" value="HAMP"/>
    <property type="match status" value="1"/>
</dbReference>
<keyword evidence="12" id="KW-0378">Hydrolase</keyword>
<dbReference type="SUPFAM" id="SSF47384">
    <property type="entry name" value="Homodimeric domain of signal transducing histidine kinase"/>
    <property type="match status" value="1"/>
</dbReference>
<evidence type="ECO:0000313" key="27">
    <source>
        <dbReference type="Proteomes" id="UP000254978"/>
    </source>
</evidence>
<comment type="catalytic activity">
    <reaction evidence="1">
        <text>ATP + protein L-histidine = ADP + protein N-phospho-L-histidine.</text>
        <dbReference type="EC" id="2.7.13.3"/>
    </reaction>
</comment>
<dbReference type="InterPro" id="IPR036890">
    <property type="entry name" value="HATPase_C_sf"/>
</dbReference>
<dbReference type="CDD" id="cd00082">
    <property type="entry name" value="HisKA"/>
    <property type="match status" value="1"/>
</dbReference>
<evidence type="ECO:0000259" key="24">
    <source>
        <dbReference type="PROSITE" id="PS50109"/>
    </source>
</evidence>
<keyword evidence="27" id="KW-1185">Reference proteome</keyword>
<evidence type="ECO:0000256" key="6">
    <source>
        <dbReference type="ARBA" id="ARBA00022475"/>
    </source>
</evidence>
<organism evidence="26 27">
    <name type="scientific">Mycolicibacterium tokaiense</name>
    <dbReference type="NCBI Taxonomy" id="39695"/>
    <lineage>
        <taxon>Bacteria</taxon>
        <taxon>Bacillati</taxon>
        <taxon>Actinomycetota</taxon>
        <taxon>Actinomycetes</taxon>
        <taxon>Mycobacteriales</taxon>
        <taxon>Mycobacteriaceae</taxon>
        <taxon>Mycolicibacterium</taxon>
    </lineage>
</organism>
<sequence length="465" mass="47963">MWRRVLLVLLAYSTIVVVGLAVPLALTVSQERLQRFGESRFAAAAYFAGLAARDADQGGANLQEALTRYHWLYGEPVLVVDRTGRPLASAGMAPGSDDVDLAVAQALRNQRSALPASLSPWSHPDALIAVPVGAGTQVDGAVVLRASTAAAAADVGRAWAVIAAGAGGLLLLATVIAVVLSRWTVRPVTALSERVHALGDQVLEPAPAAHPGPPAQSAGYAGPPEVRQLARVFDTMAADVEAAAAAQRRMVADSAHALRNPLAALRIRLDTLGLALSGKSAETHHKAMQEVDRLSGVVADLLTLASAESAPTADQAPPRCDVVTVMAERHDSWSDAVAAAAMTMTVTTLHTAPAAIDADDLGTIVDVLLSNATAYAGAGTEIELGCSADGSRVHIWVADTGRGVAPTELEHLADRFYRASGTSGPGTGLGLAIARALTERAGGRLTITAGRPRGLRVEAALPRSS</sequence>
<dbReference type="EC" id="2.7.13.3" evidence="5"/>
<feature type="domain" description="HAMP" evidence="25">
    <location>
        <begin position="182"/>
        <end position="245"/>
    </location>
</feature>
<dbReference type="SMART" id="SM00388">
    <property type="entry name" value="HisKA"/>
    <property type="match status" value="1"/>
</dbReference>
<evidence type="ECO:0000256" key="14">
    <source>
        <dbReference type="ARBA" id="ARBA00022842"/>
    </source>
</evidence>
<comment type="cofactor">
    <cofactor evidence="2">
        <name>Mn(2+)</name>
        <dbReference type="ChEBI" id="CHEBI:29035"/>
    </cofactor>
</comment>
<evidence type="ECO:0000256" key="17">
    <source>
        <dbReference type="ARBA" id="ARBA00023012"/>
    </source>
</evidence>
<evidence type="ECO:0000256" key="10">
    <source>
        <dbReference type="ARBA" id="ARBA00022741"/>
    </source>
</evidence>
<dbReference type="SMART" id="SM00387">
    <property type="entry name" value="HATPase_c"/>
    <property type="match status" value="1"/>
</dbReference>
<keyword evidence="13" id="KW-0067">ATP-binding</keyword>
<accession>A0A378TKP8</accession>
<dbReference type="InterPro" id="IPR003594">
    <property type="entry name" value="HATPase_dom"/>
</dbReference>
<dbReference type="Proteomes" id="UP000254978">
    <property type="component" value="Unassembled WGS sequence"/>
</dbReference>
<dbReference type="RefSeq" id="WP_115280129.1">
    <property type="nucleotide sequence ID" value="NZ_UGQT01000001.1"/>
</dbReference>
<dbReference type="GO" id="GO:0000155">
    <property type="term" value="F:phosphorelay sensor kinase activity"/>
    <property type="evidence" value="ECO:0007669"/>
    <property type="project" value="InterPro"/>
</dbReference>
<dbReference type="Gene3D" id="1.10.287.130">
    <property type="match status" value="1"/>
</dbReference>
<reference evidence="26 27" key="1">
    <citation type="submission" date="2018-06" db="EMBL/GenBank/DDBJ databases">
        <authorList>
            <consortium name="Pathogen Informatics"/>
            <person name="Doyle S."/>
        </authorList>
    </citation>
    <scope>NUCLEOTIDE SEQUENCE [LARGE SCALE GENOMIC DNA]</scope>
    <source>
        <strain evidence="26 27">NCTC10821</strain>
    </source>
</reference>
<dbReference type="PANTHER" id="PTHR44936:SF9">
    <property type="entry name" value="SENSOR PROTEIN CREC"/>
    <property type="match status" value="1"/>
</dbReference>
<protein>
    <recommendedName>
        <fullName evidence="21">Signal transduction histidine-protein kinase/phosphatase MprB</fullName>
        <ecNumber evidence="5">2.7.13.3</ecNumber>
    </recommendedName>
    <alternativeName>
        <fullName evidence="22">Mycobacterial persistence regulator B</fullName>
    </alternativeName>
</protein>
<keyword evidence="19" id="KW-0843">Virulence</keyword>
<dbReference type="GO" id="GO:0005524">
    <property type="term" value="F:ATP binding"/>
    <property type="evidence" value="ECO:0007669"/>
    <property type="project" value="UniProtKB-KW"/>
</dbReference>
<evidence type="ECO:0000256" key="13">
    <source>
        <dbReference type="ARBA" id="ARBA00022840"/>
    </source>
</evidence>
<evidence type="ECO:0000256" key="4">
    <source>
        <dbReference type="ARBA" id="ARBA00004651"/>
    </source>
</evidence>
<evidence type="ECO:0000256" key="20">
    <source>
        <dbReference type="ARBA" id="ARBA00023211"/>
    </source>
</evidence>
<proteinExistence type="predicted"/>
<comment type="subcellular location">
    <subcellularLocation>
        <location evidence="4">Cell membrane</location>
        <topology evidence="4">Multi-pass membrane protein</topology>
    </subcellularLocation>
</comment>
<dbReference type="Pfam" id="PF00512">
    <property type="entry name" value="HisKA"/>
    <property type="match status" value="1"/>
</dbReference>
<dbReference type="PROSITE" id="PS50885">
    <property type="entry name" value="HAMP"/>
    <property type="match status" value="1"/>
</dbReference>
<keyword evidence="8 26" id="KW-0808">Transferase</keyword>
<evidence type="ECO:0000313" key="26">
    <source>
        <dbReference type="EMBL" id="STZ61114.1"/>
    </source>
</evidence>
<keyword evidence="20" id="KW-0464">Manganese</keyword>
<dbReference type="AlphaFoldDB" id="A0A378TKP8"/>
<evidence type="ECO:0000256" key="9">
    <source>
        <dbReference type="ARBA" id="ARBA00022692"/>
    </source>
</evidence>
<evidence type="ECO:0000256" key="11">
    <source>
        <dbReference type="ARBA" id="ARBA00022777"/>
    </source>
</evidence>
<evidence type="ECO:0000256" key="21">
    <source>
        <dbReference type="ARBA" id="ARBA00040454"/>
    </source>
</evidence>
<gene>
    <name evidence="26" type="primary">rssA_2</name>
    <name evidence="26" type="ORF">NCTC10821_04658</name>
</gene>